<keyword evidence="2" id="KW-1185">Reference proteome</keyword>
<evidence type="ECO:0000313" key="2">
    <source>
        <dbReference type="Proteomes" id="UP000304941"/>
    </source>
</evidence>
<name>A0ABY2TXJ7_9PSED</name>
<gene>
    <name evidence="1" type="ORF">FEM54_30580</name>
</gene>
<organism evidence="1 2">
    <name type="scientific">Pseudomonas edaphica</name>
    <dbReference type="NCBI Taxonomy" id="2006980"/>
    <lineage>
        <taxon>Bacteria</taxon>
        <taxon>Pseudomonadati</taxon>
        <taxon>Pseudomonadota</taxon>
        <taxon>Gammaproteobacteria</taxon>
        <taxon>Pseudomonadales</taxon>
        <taxon>Pseudomonadaceae</taxon>
        <taxon>Pseudomonas</taxon>
    </lineage>
</organism>
<evidence type="ECO:0000313" key="1">
    <source>
        <dbReference type="EMBL" id="TLG87446.1"/>
    </source>
</evidence>
<feature type="non-terminal residue" evidence="1">
    <location>
        <position position="1"/>
    </location>
</feature>
<dbReference type="EMBL" id="VBVZ01000799">
    <property type="protein sequence ID" value="TLG87446.1"/>
    <property type="molecule type" value="Genomic_DNA"/>
</dbReference>
<sequence length="76" mass="8392">LKDMGYLGLMQNLKLSCRDHEGGGSARVQQWDGANWTLISDWIAADRALLRPLIDEKSAAFAKEKGLTPRTCTGDE</sequence>
<proteinExistence type="predicted"/>
<protein>
    <submittedName>
        <fullName evidence="1">ABC transporter permease</fullName>
    </submittedName>
</protein>
<accession>A0ABY2TXJ7</accession>
<comment type="caution">
    <text evidence="1">The sequence shown here is derived from an EMBL/GenBank/DDBJ whole genome shotgun (WGS) entry which is preliminary data.</text>
</comment>
<dbReference type="Proteomes" id="UP000304941">
    <property type="component" value="Unassembled WGS sequence"/>
</dbReference>
<reference evidence="1 2" key="1">
    <citation type="submission" date="2019-05" db="EMBL/GenBank/DDBJ databases">
        <title>Pseudomonas edaphica sp. nov., isolated from rhizospheric soil of Cistus ladanifer L. in Spain.</title>
        <authorList>
            <person name="Peix A."/>
        </authorList>
    </citation>
    <scope>NUCLEOTIDE SEQUENCE [LARGE SCALE GENOMIC DNA]</scope>
    <source>
        <strain evidence="1 2">RD25</strain>
    </source>
</reference>